<reference evidence="1 2" key="1">
    <citation type="submission" date="2018-03" db="EMBL/GenBank/DDBJ databases">
        <title>Genomic Encyclopedia of Archaeal and Bacterial Type Strains, Phase II (KMG-II): from individual species to whole genera.</title>
        <authorList>
            <person name="Goeker M."/>
        </authorList>
    </citation>
    <scope>NUCLEOTIDE SEQUENCE [LARGE SCALE GENOMIC DNA]</scope>
    <source>
        <strain evidence="1 2">DSM 45348</strain>
    </source>
</reference>
<dbReference type="AlphaFoldDB" id="A0A2T0SEZ4"/>
<name>A0A2T0SEZ4_9ACTN</name>
<proteinExistence type="predicted"/>
<comment type="caution">
    <text evidence="1">The sequence shown here is derived from an EMBL/GenBank/DDBJ whole genome shotgun (WGS) entry which is preliminary data.</text>
</comment>
<dbReference type="InterPro" id="IPR019646">
    <property type="entry name" value="Aminoglyc_AdlTrfase"/>
</dbReference>
<dbReference type="Pfam" id="PF10706">
    <property type="entry name" value="Aminoglyc_resit"/>
    <property type="match status" value="1"/>
</dbReference>
<protein>
    <recommendedName>
        <fullName evidence="3">Aminoglycoside-2''-adenylyltransferase</fullName>
    </recommendedName>
</protein>
<dbReference type="OrthoDB" id="4539099at2"/>
<evidence type="ECO:0000313" key="2">
    <source>
        <dbReference type="Proteomes" id="UP000239209"/>
    </source>
</evidence>
<dbReference type="RefSeq" id="WP_106125148.1">
    <property type="nucleotide sequence ID" value="NZ_PVZG01000002.1"/>
</dbReference>
<evidence type="ECO:0000313" key="1">
    <source>
        <dbReference type="EMBL" id="PRY31913.1"/>
    </source>
</evidence>
<dbReference type="Gene3D" id="3.30.460.40">
    <property type="match status" value="1"/>
</dbReference>
<dbReference type="EMBL" id="PVZG01000002">
    <property type="protein sequence ID" value="PRY31913.1"/>
    <property type="molecule type" value="Genomic_DNA"/>
</dbReference>
<gene>
    <name evidence="1" type="ORF">CLV70_102124</name>
</gene>
<evidence type="ECO:0008006" key="3">
    <source>
        <dbReference type="Google" id="ProtNLM"/>
    </source>
</evidence>
<keyword evidence="2" id="KW-1185">Reference proteome</keyword>
<accession>A0A2T0SEZ4</accession>
<sequence>MEHPDIEAWDAWHPRELAGRLRDARLTWYVAGGWAVDLHRGERTRAHEDVEIGVPAGQFALLPPLFPELEFWVPAGDGALVPMTGAAPAGDSHQTWAWDPAARRWRFDVFREPHDGDVWICRRDEQRIRRPYREVVRRDGDGIPYLGIEVVLLFKAKHARDKDEADFTGVLPLLSRAERGWLDATLGLVDPGHPWRARLRSA</sequence>
<dbReference type="Proteomes" id="UP000239209">
    <property type="component" value="Unassembled WGS sequence"/>
</dbReference>
<organism evidence="1 2">
    <name type="scientific">Pseudosporangium ferrugineum</name>
    <dbReference type="NCBI Taxonomy" id="439699"/>
    <lineage>
        <taxon>Bacteria</taxon>
        <taxon>Bacillati</taxon>
        <taxon>Actinomycetota</taxon>
        <taxon>Actinomycetes</taxon>
        <taxon>Micromonosporales</taxon>
        <taxon>Micromonosporaceae</taxon>
        <taxon>Pseudosporangium</taxon>
    </lineage>
</organism>